<keyword evidence="2" id="KW-0813">Transport</keyword>
<evidence type="ECO:0000259" key="6">
    <source>
        <dbReference type="Pfam" id="PF13458"/>
    </source>
</evidence>
<evidence type="ECO:0000313" key="8">
    <source>
        <dbReference type="Proteomes" id="UP001207654"/>
    </source>
</evidence>
<dbReference type="RefSeq" id="WP_267540409.1">
    <property type="nucleotide sequence ID" value="NZ_JAPNKA010000001.1"/>
</dbReference>
<dbReference type="Proteomes" id="UP001207654">
    <property type="component" value="Unassembled WGS sequence"/>
</dbReference>
<accession>A0ABT4AJF4</accession>
<gene>
    <name evidence="7" type="ORF">OV287_45995</name>
</gene>
<feature type="signal peptide" evidence="5">
    <location>
        <begin position="1"/>
        <end position="19"/>
    </location>
</feature>
<dbReference type="PANTHER" id="PTHR30483:SF6">
    <property type="entry name" value="PERIPLASMIC BINDING PROTEIN OF ABC TRANSPORTER FOR NATURAL AMINO ACIDS"/>
    <property type="match status" value="1"/>
</dbReference>
<dbReference type="SUPFAM" id="SSF53822">
    <property type="entry name" value="Periplasmic binding protein-like I"/>
    <property type="match status" value="1"/>
</dbReference>
<organism evidence="7 8">
    <name type="scientific">Archangium lansingense</name>
    <dbReference type="NCBI Taxonomy" id="2995310"/>
    <lineage>
        <taxon>Bacteria</taxon>
        <taxon>Pseudomonadati</taxon>
        <taxon>Myxococcota</taxon>
        <taxon>Myxococcia</taxon>
        <taxon>Myxococcales</taxon>
        <taxon>Cystobacterineae</taxon>
        <taxon>Archangiaceae</taxon>
        <taxon>Archangium</taxon>
    </lineage>
</organism>
<protein>
    <submittedName>
        <fullName evidence="7">ABC transporter substrate-binding protein</fullName>
    </submittedName>
</protein>
<comment type="similarity">
    <text evidence="1">Belongs to the leucine-binding protein family.</text>
</comment>
<evidence type="ECO:0000256" key="4">
    <source>
        <dbReference type="ARBA" id="ARBA00022970"/>
    </source>
</evidence>
<dbReference type="CDD" id="cd06346">
    <property type="entry name" value="PBP1_ABC_ligand_binding-like"/>
    <property type="match status" value="1"/>
</dbReference>
<dbReference type="PANTHER" id="PTHR30483">
    <property type="entry name" value="LEUCINE-SPECIFIC-BINDING PROTEIN"/>
    <property type="match status" value="1"/>
</dbReference>
<keyword evidence="4" id="KW-0029">Amino-acid transport</keyword>
<evidence type="ECO:0000256" key="5">
    <source>
        <dbReference type="SAM" id="SignalP"/>
    </source>
</evidence>
<comment type="caution">
    <text evidence="7">The sequence shown here is derived from an EMBL/GenBank/DDBJ whole genome shotgun (WGS) entry which is preliminary data.</text>
</comment>
<evidence type="ECO:0000313" key="7">
    <source>
        <dbReference type="EMBL" id="MCY1081824.1"/>
    </source>
</evidence>
<dbReference type="InterPro" id="IPR000709">
    <property type="entry name" value="Leu_Ile_Val-bd"/>
</dbReference>
<reference evidence="7 8" key="1">
    <citation type="submission" date="2022-11" db="EMBL/GenBank/DDBJ databases">
        <title>Minimal conservation of predation-associated metabolite biosynthetic gene clusters underscores biosynthetic potential of Myxococcota including descriptions for ten novel species: Archangium lansinium sp. nov., Myxococcus landrumus sp. nov., Nannocystis bai.</title>
        <authorList>
            <person name="Ahearne A."/>
            <person name="Stevens C."/>
            <person name="Phillips K."/>
        </authorList>
    </citation>
    <scope>NUCLEOTIDE SEQUENCE [LARGE SCALE GENOMIC DNA]</scope>
    <source>
        <strain evidence="7 8">MIWBW</strain>
    </source>
</reference>
<name>A0ABT4AJF4_9BACT</name>
<dbReference type="Gene3D" id="3.40.50.2300">
    <property type="match status" value="2"/>
</dbReference>
<evidence type="ECO:0000256" key="1">
    <source>
        <dbReference type="ARBA" id="ARBA00010062"/>
    </source>
</evidence>
<dbReference type="PRINTS" id="PR00337">
    <property type="entry name" value="LEUILEVALBP"/>
</dbReference>
<feature type="domain" description="Leucine-binding protein" evidence="6">
    <location>
        <begin position="29"/>
        <end position="347"/>
    </location>
</feature>
<dbReference type="InterPro" id="IPR028082">
    <property type="entry name" value="Peripla_BP_I"/>
</dbReference>
<evidence type="ECO:0000256" key="3">
    <source>
        <dbReference type="ARBA" id="ARBA00022729"/>
    </source>
</evidence>
<sequence length="417" mass="43656">MRLASVVALLFLGCDLSVAPPPPPPDPNTIHLGFLAPFSGPSAFIGLGAEKSARLALKEINEAGGVNGKKLDLILRDTRTGLPESPSISVAAVNELADAGVVAIIGPDASANVVAVKDTVVARGVPLIATGATSPAITGLADNDLIWRTPPSDAVQGLVLANLIRRDGMDGLAIIHRDDPYGNGLASVLRTGFEQTGGQVLAYVSYPVGKFEGFEQEVEQLLASGSPPAIAIIGFGQDTAGILRALQVRNPVPRPALYGGDANSGQLLIDNTPPEILVGMRSTAPSFPLDSPNYVKFAESYRRTVGEEPEYEFVYDAVYLAALAMVQGRENSAAAVRAHLRDVSRPDSATPVMVGVGADEFMRAAQNAGADLDFQGASGDIDFDMAGDVTHATYVVREMVATPEGLQSMVLERVSFP</sequence>
<feature type="chain" id="PRO_5047057434" evidence="5">
    <location>
        <begin position="20"/>
        <end position="417"/>
    </location>
</feature>
<dbReference type="Pfam" id="PF13458">
    <property type="entry name" value="Peripla_BP_6"/>
    <property type="match status" value="1"/>
</dbReference>
<keyword evidence="3 5" id="KW-0732">Signal</keyword>
<dbReference type="InterPro" id="IPR028081">
    <property type="entry name" value="Leu-bd"/>
</dbReference>
<keyword evidence="8" id="KW-1185">Reference proteome</keyword>
<dbReference type="EMBL" id="JAPNKA010000001">
    <property type="protein sequence ID" value="MCY1081824.1"/>
    <property type="molecule type" value="Genomic_DNA"/>
</dbReference>
<dbReference type="InterPro" id="IPR051010">
    <property type="entry name" value="BCAA_transport"/>
</dbReference>
<evidence type="ECO:0000256" key="2">
    <source>
        <dbReference type="ARBA" id="ARBA00022448"/>
    </source>
</evidence>
<proteinExistence type="inferred from homology"/>